<dbReference type="GO" id="GO:0004630">
    <property type="term" value="F:phospholipase D activity"/>
    <property type="evidence" value="ECO:0007669"/>
    <property type="project" value="UniProtKB-EC"/>
</dbReference>
<protein>
    <recommendedName>
        <fullName evidence="3">phospholipase D</fullName>
        <ecNumber evidence="3">3.1.4.4</ecNumber>
    </recommendedName>
</protein>
<keyword evidence="7" id="KW-1133">Transmembrane helix</keyword>
<evidence type="ECO:0000256" key="4">
    <source>
        <dbReference type="ARBA" id="ARBA00022801"/>
    </source>
</evidence>
<dbReference type="PANTHER" id="PTHR43856">
    <property type="entry name" value="CARDIOLIPIN HYDROLASE"/>
    <property type="match status" value="1"/>
</dbReference>
<dbReference type="EMBL" id="QCZG01000054">
    <property type="protein sequence ID" value="PWA07047.1"/>
    <property type="molecule type" value="Genomic_DNA"/>
</dbReference>
<dbReference type="PANTHER" id="PTHR43856:SF1">
    <property type="entry name" value="MITOCHONDRIAL CARDIOLIPIN HYDROLASE"/>
    <property type="match status" value="1"/>
</dbReference>
<dbReference type="CDD" id="cd09129">
    <property type="entry name" value="PLDc_unchar2_1"/>
    <property type="match status" value="1"/>
</dbReference>
<dbReference type="Proteomes" id="UP000245998">
    <property type="component" value="Unassembled WGS sequence"/>
</dbReference>
<evidence type="ECO:0000313" key="9">
    <source>
        <dbReference type="EMBL" id="PWA07047.1"/>
    </source>
</evidence>
<reference evidence="9 10" key="1">
    <citation type="submission" date="2018-04" db="EMBL/GenBank/DDBJ databases">
        <title>Camelliibacillus theae gen. nov., sp. nov., isolated from Pu'er tea.</title>
        <authorList>
            <person name="Niu L."/>
        </authorList>
    </citation>
    <scope>NUCLEOTIDE SEQUENCE [LARGE SCALE GENOMIC DNA]</scope>
    <source>
        <strain evidence="9 10">T8</strain>
    </source>
</reference>
<comment type="caution">
    <text evidence="9">The sequence shown here is derived from an EMBL/GenBank/DDBJ whole genome shotgun (WGS) entry which is preliminary data.</text>
</comment>
<dbReference type="InterPro" id="IPR025202">
    <property type="entry name" value="PLD-like_dom"/>
</dbReference>
<feature type="transmembrane region" description="Helical" evidence="7">
    <location>
        <begin position="9"/>
        <end position="29"/>
    </location>
</feature>
<dbReference type="CDD" id="cd09130">
    <property type="entry name" value="PLDc_unchar2_2"/>
    <property type="match status" value="1"/>
</dbReference>
<dbReference type="Gene3D" id="3.30.870.10">
    <property type="entry name" value="Endonuclease Chain A"/>
    <property type="match status" value="2"/>
</dbReference>
<comment type="catalytic activity">
    <reaction evidence="1">
        <text>a 1,2-diacyl-sn-glycero-3-phosphocholine + H2O = a 1,2-diacyl-sn-glycero-3-phosphate + choline + H(+)</text>
        <dbReference type="Rhea" id="RHEA:14445"/>
        <dbReference type="ChEBI" id="CHEBI:15354"/>
        <dbReference type="ChEBI" id="CHEBI:15377"/>
        <dbReference type="ChEBI" id="CHEBI:15378"/>
        <dbReference type="ChEBI" id="CHEBI:57643"/>
        <dbReference type="ChEBI" id="CHEBI:58608"/>
        <dbReference type="EC" id="3.1.4.4"/>
    </reaction>
</comment>
<accession>A0A2U1JPE7</accession>
<dbReference type="SUPFAM" id="SSF56024">
    <property type="entry name" value="Phospholipase D/nuclease"/>
    <property type="match status" value="2"/>
</dbReference>
<evidence type="ECO:0000256" key="6">
    <source>
        <dbReference type="ARBA" id="ARBA00023098"/>
    </source>
</evidence>
<evidence type="ECO:0000256" key="7">
    <source>
        <dbReference type="SAM" id="Phobius"/>
    </source>
</evidence>
<dbReference type="InterPro" id="IPR051406">
    <property type="entry name" value="PLD_domain"/>
</dbReference>
<evidence type="ECO:0000256" key="3">
    <source>
        <dbReference type="ARBA" id="ARBA00012027"/>
    </source>
</evidence>
<keyword evidence="10" id="KW-1185">Reference proteome</keyword>
<keyword evidence="7" id="KW-0472">Membrane</keyword>
<dbReference type="EC" id="3.1.4.4" evidence="3"/>
<keyword evidence="6" id="KW-0443">Lipid metabolism</keyword>
<keyword evidence="7" id="KW-0812">Transmembrane</keyword>
<comment type="similarity">
    <text evidence="2">Belongs to the phospholipase D family.</text>
</comment>
<evidence type="ECO:0000313" key="10">
    <source>
        <dbReference type="Proteomes" id="UP000245998"/>
    </source>
</evidence>
<gene>
    <name evidence="9" type="ORF">DCC39_16930</name>
</gene>
<evidence type="ECO:0000256" key="2">
    <source>
        <dbReference type="ARBA" id="ARBA00008664"/>
    </source>
</evidence>
<feature type="domain" description="Phospholipase D-like" evidence="8">
    <location>
        <begin position="298"/>
        <end position="441"/>
    </location>
</feature>
<keyword evidence="5" id="KW-0442">Lipid degradation</keyword>
<name>A0A2U1JPE7_9BACI</name>
<keyword evidence="4" id="KW-0378">Hydrolase</keyword>
<evidence type="ECO:0000256" key="5">
    <source>
        <dbReference type="ARBA" id="ARBA00022963"/>
    </source>
</evidence>
<evidence type="ECO:0000259" key="8">
    <source>
        <dbReference type="Pfam" id="PF13091"/>
    </source>
</evidence>
<dbReference type="Pfam" id="PF13091">
    <property type="entry name" value="PLDc_2"/>
    <property type="match status" value="1"/>
</dbReference>
<organism evidence="9 10">
    <name type="scientific">Pueribacillus theae</name>
    <dbReference type="NCBI Taxonomy" id="2171751"/>
    <lineage>
        <taxon>Bacteria</taxon>
        <taxon>Bacillati</taxon>
        <taxon>Bacillota</taxon>
        <taxon>Bacilli</taxon>
        <taxon>Bacillales</taxon>
        <taxon>Bacillaceae</taxon>
        <taxon>Pueribacillus</taxon>
    </lineage>
</organism>
<sequence length="478" mass="55084">MDKVNKRKIFILLISTFLLIYIMTMIYQIKKPLPEGLSYEGKIHNATEEDIRFLFDLTYKDGKEIKVDQQIFKQVFNTINEAEQFIVLDFFLYNGYYDKELNFPPLSETLTHKLIEKKRKNPNMPIVLITDEINTSYNSHKNEQFEKLKEAGIQIVFSDLDKLRDSIPLYSAFWRMFFKPFGQEGQGWLPNMMANQAPDMTLRSYLKLFNIKANHRKTVVTDKTALVLSGNPHDASAYHSNIAFELKGSIIRDLLASEQAVASYSNGPQLPSASSVEKPEGDHTVQLLTEGKVLKHVLQEIKETKAGDELWLGMFYIAERKVIDAIYSASERGVNIKMILDPNENAFGNKKSGLPNRPVAREFNEKSSGKINIRWYNTTNEQYHPKLMYIRKQNQAVIIGGSTNFTARNLDDLNLETNVKISAPLNSSITRETNDYFNKLWNNENGDFTLGFDKYQDTLTPLQRIIYAIQKTTRFTTF</sequence>
<dbReference type="RefSeq" id="WP_116556083.1">
    <property type="nucleotide sequence ID" value="NZ_QCZG01000054.1"/>
</dbReference>
<dbReference type="GO" id="GO:0016042">
    <property type="term" value="P:lipid catabolic process"/>
    <property type="evidence" value="ECO:0007669"/>
    <property type="project" value="UniProtKB-KW"/>
</dbReference>
<evidence type="ECO:0000256" key="1">
    <source>
        <dbReference type="ARBA" id="ARBA00000798"/>
    </source>
</evidence>
<dbReference type="OrthoDB" id="92272at2"/>
<proteinExistence type="inferred from homology"/>
<dbReference type="AlphaFoldDB" id="A0A2U1JPE7"/>
<dbReference type="GO" id="GO:0016891">
    <property type="term" value="F:RNA endonuclease activity producing 5'-phosphomonoesters, hydrolytic mechanism"/>
    <property type="evidence" value="ECO:0007669"/>
    <property type="project" value="TreeGrafter"/>
</dbReference>